<dbReference type="AlphaFoldDB" id="A0A1M4XDI3"/>
<protein>
    <submittedName>
        <fullName evidence="1">Uncharacterized protein</fullName>
    </submittedName>
</protein>
<dbReference type="Proteomes" id="UP000184423">
    <property type="component" value="Unassembled WGS sequence"/>
</dbReference>
<name>A0A1M4XDI3_9CLOT</name>
<proteinExistence type="predicted"/>
<keyword evidence="2" id="KW-1185">Reference proteome</keyword>
<gene>
    <name evidence="1" type="ORF">SAMN02746091_01391</name>
</gene>
<evidence type="ECO:0000313" key="1">
    <source>
        <dbReference type="EMBL" id="SHE91659.1"/>
    </source>
</evidence>
<reference evidence="2" key="1">
    <citation type="submission" date="2016-11" db="EMBL/GenBank/DDBJ databases">
        <authorList>
            <person name="Varghese N."/>
            <person name="Submissions S."/>
        </authorList>
    </citation>
    <scope>NUCLEOTIDE SEQUENCE [LARGE SCALE GENOMIC DNA]</scope>
    <source>
        <strain evidence="2">DSM 10124</strain>
    </source>
</reference>
<accession>A0A1M4XDI3</accession>
<dbReference type="EMBL" id="FQVG01000023">
    <property type="protein sequence ID" value="SHE91659.1"/>
    <property type="molecule type" value="Genomic_DNA"/>
</dbReference>
<organism evidence="1 2">
    <name type="scientific">Caloramator proteoclasticus DSM 10124</name>
    <dbReference type="NCBI Taxonomy" id="1121262"/>
    <lineage>
        <taxon>Bacteria</taxon>
        <taxon>Bacillati</taxon>
        <taxon>Bacillota</taxon>
        <taxon>Clostridia</taxon>
        <taxon>Eubacteriales</taxon>
        <taxon>Clostridiaceae</taxon>
        <taxon>Caloramator</taxon>
    </lineage>
</organism>
<evidence type="ECO:0000313" key="2">
    <source>
        <dbReference type="Proteomes" id="UP000184423"/>
    </source>
</evidence>
<dbReference type="RefSeq" id="WP_027307642.1">
    <property type="nucleotide sequence ID" value="NZ_FQVG01000023.1"/>
</dbReference>
<sequence>MEDLLRNGTPQQLDIYVKRILAKYANEEQILFAEEIAGTPPAPNDKKVPLHFCIDKKLVGEDAYGIKCINEVKITDWTATQEIICNHKARLTITFKVVLWVKYEDNSFGIVVLPDDVYKPYPNASFISAMNVPQTIGYGETLEIIGIGTNPKFKWVKDVPLTEFDAPIPPECFDDPTIQSHLLIKAVKPEYDILNDCPYTTHAVGHSSTGETWELNGIHAPQGATEVLLSIFVDVLDKLGVDQDILIEGIPLDC</sequence>